<dbReference type="PANTHER" id="PTHR38431">
    <property type="entry name" value="BLL2305 PROTEIN"/>
    <property type="match status" value="1"/>
</dbReference>
<proteinExistence type="predicted"/>
<gene>
    <name evidence="2" type="ORF">ACFO6Q_04795</name>
</gene>
<keyword evidence="3" id="KW-1185">Reference proteome</keyword>
<dbReference type="PANTHER" id="PTHR38431:SF1">
    <property type="entry name" value="BLL2305 PROTEIN"/>
    <property type="match status" value="1"/>
</dbReference>
<name>A0ABV9QVY7_9GAMM</name>
<reference evidence="3" key="1">
    <citation type="journal article" date="2019" name="Int. J. Syst. Evol. Microbiol.">
        <title>The Global Catalogue of Microorganisms (GCM) 10K type strain sequencing project: providing services to taxonomists for standard genome sequencing and annotation.</title>
        <authorList>
            <consortium name="The Broad Institute Genomics Platform"/>
            <consortium name="The Broad Institute Genome Sequencing Center for Infectious Disease"/>
            <person name="Wu L."/>
            <person name="Ma J."/>
        </authorList>
    </citation>
    <scope>NUCLEOTIDE SEQUENCE [LARGE SCALE GENOMIC DNA]</scope>
    <source>
        <strain evidence="3">CCUG 30340</strain>
    </source>
</reference>
<sequence length="365" mass="40174">MFKVAIDTHWQLRRADGTPLVPRLTTLLVGIQRSGTLAAACRSAGLTYRYAWGLLREGERAFGCSLVESQRGRGARLTSLGERLAWADQRISARLAPMLDSLASEVEAEIERALSQAQPVLRLQASHGFAVETMRQLMIDREIPLDLKYRTSDEVLGALADRQCDLIGLHLPIGVLEPAAAAHYAERIGADWSVIHLATRRQGLIVAAGNPRRIRGLDDLTRRGLRFVNRQPGSGTRLLFDLVLQHAGIDGRAIEGYESVEYTHAAVAAYIGSGMADVGFGLEVPARRFGLGFVPLLSERYFFVCRDELLDEPVMRDFLAMLGDAELRAKIARLPGYDPSGAGRIEPAREVFPAARARPRGARRT</sequence>
<accession>A0ABV9QVY7</accession>
<dbReference type="InterPro" id="IPR036388">
    <property type="entry name" value="WH-like_DNA-bd_sf"/>
</dbReference>
<organism evidence="2 3">
    <name type="scientific">Dokdonella ginsengisoli</name>
    <dbReference type="NCBI Taxonomy" id="363846"/>
    <lineage>
        <taxon>Bacteria</taxon>
        <taxon>Pseudomonadati</taxon>
        <taxon>Pseudomonadota</taxon>
        <taxon>Gammaproteobacteria</taxon>
        <taxon>Lysobacterales</taxon>
        <taxon>Rhodanobacteraceae</taxon>
        <taxon>Dokdonella</taxon>
    </lineage>
</organism>
<dbReference type="Gene3D" id="3.40.190.290">
    <property type="match status" value="1"/>
</dbReference>
<feature type="domain" description="PBP" evidence="1">
    <location>
        <begin position="142"/>
        <end position="322"/>
    </location>
</feature>
<evidence type="ECO:0000313" key="3">
    <source>
        <dbReference type="Proteomes" id="UP001595886"/>
    </source>
</evidence>
<evidence type="ECO:0000259" key="1">
    <source>
        <dbReference type="Pfam" id="PF12727"/>
    </source>
</evidence>
<dbReference type="Gene3D" id="1.10.10.10">
    <property type="entry name" value="Winged helix-like DNA-binding domain superfamily/Winged helix DNA-binding domain"/>
    <property type="match status" value="1"/>
</dbReference>
<dbReference type="InterPro" id="IPR036390">
    <property type="entry name" value="WH_DNA-bd_sf"/>
</dbReference>
<dbReference type="InterPro" id="IPR024370">
    <property type="entry name" value="PBP_domain"/>
</dbReference>
<dbReference type="RefSeq" id="WP_380019411.1">
    <property type="nucleotide sequence ID" value="NZ_JBHSHD010000005.1"/>
</dbReference>
<evidence type="ECO:0000313" key="2">
    <source>
        <dbReference type="EMBL" id="MFC4819627.1"/>
    </source>
</evidence>
<dbReference type="SUPFAM" id="SSF53850">
    <property type="entry name" value="Periplasmic binding protein-like II"/>
    <property type="match status" value="1"/>
</dbReference>
<dbReference type="Pfam" id="PF12727">
    <property type="entry name" value="PBP_like"/>
    <property type="match status" value="1"/>
</dbReference>
<dbReference type="SUPFAM" id="SSF46785">
    <property type="entry name" value="Winged helix' DNA-binding domain"/>
    <property type="match status" value="1"/>
</dbReference>
<comment type="caution">
    <text evidence="2">The sequence shown here is derived from an EMBL/GenBank/DDBJ whole genome shotgun (WGS) entry which is preliminary data.</text>
</comment>
<dbReference type="Proteomes" id="UP001595886">
    <property type="component" value="Unassembled WGS sequence"/>
</dbReference>
<protein>
    <submittedName>
        <fullName evidence="2">Substrate-binding domain-containing protein</fullName>
    </submittedName>
</protein>
<dbReference type="EMBL" id="JBHSHD010000005">
    <property type="protein sequence ID" value="MFC4819627.1"/>
    <property type="molecule type" value="Genomic_DNA"/>
</dbReference>